<feature type="region of interest" description="Disordered" evidence="2">
    <location>
        <begin position="348"/>
        <end position="426"/>
    </location>
</feature>
<keyword evidence="4" id="KW-1185">Reference proteome</keyword>
<gene>
    <name evidence="3" type="primary">LIF1</name>
    <name evidence="3" type="ORF">C6P45_002372</name>
</gene>
<reference evidence="3 4" key="1">
    <citation type="submission" date="2020-11" db="EMBL/GenBank/DDBJ databases">
        <title>Kefir isolates.</title>
        <authorList>
            <person name="Marcisauskas S."/>
            <person name="Kim Y."/>
            <person name="Blasche S."/>
        </authorList>
    </citation>
    <scope>NUCLEOTIDE SEQUENCE [LARGE SCALE GENOMIC DNA]</scope>
    <source>
        <strain evidence="3 4">OG2</strain>
    </source>
</reference>
<accession>A0A9P6WCY5</accession>
<feature type="compositionally biased region" description="Acidic residues" evidence="2">
    <location>
        <begin position="417"/>
        <end position="426"/>
    </location>
</feature>
<feature type="compositionally biased region" description="Polar residues" evidence="2">
    <location>
        <begin position="368"/>
        <end position="377"/>
    </location>
</feature>
<dbReference type="OrthoDB" id="4067005at2759"/>
<dbReference type="AlphaFoldDB" id="A0A9P6WCY5"/>
<dbReference type="Proteomes" id="UP000750334">
    <property type="component" value="Unassembled WGS sequence"/>
</dbReference>
<evidence type="ECO:0000256" key="1">
    <source>
        <dbReference type="SAM" id="Coils"/>
    </source>
</evidence>
<feature type="compositionally biased region" description="Acidic residues" evidence="2">
    <location>
        <begin position="378"/>
        <end position="387"/>
    </location>
</feature>
<protein>
    <submittedName>
        <fullName evidence="3">Ligase interacting factor</fullName>
    </submittedName>
</protein>
<feature type="coiled-coil region" evidence="1">
    <location>
        <begin position="171"/>
        <end position="198"/>
    </location>
</feature>
<keyword evidence="1" id="KW-0175">Coiled coil</keyword>
<dbReference type="GO" id="GO:0016874">
    <property type="term" value="F:ligase activity"/>
    <property type="evidence" value="ECO:0007669"/>
    <property type="project" value="UniProtKB-KW"/>
</dbReference>
<evidence type="ECO:0000313" key="3">
    <source>
        <dbReference type="EMBL" id="KAG0670468.1"/>
    </source>
</evidence>
<dbReference type="EMBL" id="PUHR01000023">
    <property type="protein sequence ID" value="KAG0670468.1"/>
    <property type="molecule type" value="Genomic_DNA"/>
</dbReference>
<name>A0A9P6WCY5_MAUEX</name>
<proteinExistence type="predicted"/>
<evidence type="ECO:0000256" key="2">
    <source>
        <dbReference type="SAM" id="MobiDB-lite"/>
    </source>
</evidence>
<sequence length="426" mass="47987">MSEKDFVFCVPFNSYSASENNGNVENDKGICVCKDSILGFDEYDFNEGNLKDITVNQILMSEGSAIFEAKQMKLSNLEVFEPFNITGMRKFHAWYSLIKLVTAGKISIDNLDVLTKSTQWIFNIIDGINCNLVLQIKSESIVKKLAQISFSMVENAELDLFELTNQLYLGFSKTNIKNNQLSKRCNELEKEISVLKSERHILDKILDERDRQTKAVIVELLNEKKKKILQLQEVIDKNNLGKLLPENTSDSEVINTHIVNAVTELNSPGTRRKSTKKDIDTSAEVYGSTKRKLKLEDSEFSQSLSKKPKTERDHEFAPEFNFYGISKTISNSEPKLILPTLHEPLVKVGTPDKYQMPDSENDEKSENVKGNQPSDGDSSADETDQGTDIEIQLSPKNKRSKVPSDNEEQSGSATSTEETDTDVSDN</sequence>
<evidence type="ECO:0000313" key="4">
    <source>
        <dbReference type="Proteomes" id="UP000750334"/>
    </source>
</evidence>
<keyword evidence="3" id="KW-0436">Ligase</keyword>
<dbReference type="InterPro" id="IPR014751">
    <property type="entry name" value="XRCC4-like_C"/>
</dbReference>
<comment type="caution">
    <text evidence="3">The sequence shown here is derived from an EMBL/GenBank/DDBJ whole genome shotgun (WGS) entry which is preliminary data.</text>
</comment>
<dbReference type="Gene3D" id="1.20.5.370">
    <property type="match status" value="1"/>
</dbReference>
<organism evidence="3 4">
    <name type="scientific">Maudiozyma exigua</name>
    <name type="common">Yeast</name>
    <name type="synonym">Kazachstania exigua</name>
    <dbReference type="NCBI Taxonomy" id="34358"/>
    <lineage>
        <taxon>Eukaryota</taxon>
        <taxon>Fungi</taxon>
        <taxon>Dikarya</taxon>
        <taxon>Ascomycota</taxon>
        <taxon>Saccharomycotina</taxon>
        <taxon>Saccharomycetes</taxon>
        <taxon>Saccharomycetales</taxon>
        <taxon>Saccharomycetaceae</taxon>
        <taxon>Maudiozyma</taxon>
    </lineage>
</organism>